<protein>
    <recommendedName>
        <fullName evidence="3">SKP1 component dimerisation domain-containing protein</fullName>
    </recommendedName>
</protein>
<dbReference type="SUPFAM" id="SSF81382">
    <property type="entry name" value="Skp1 dimerisation domain-like"/>
    <property type="match status" value="1"/>
</dbReference>
<dbReference type="AlphaFoldDB" id="A0A1R2BWC9"/>
<dbReference type="GO" id="GO:0006511">
    <property type="term" value="P:ubiquitin-dependent protein catabolic process"/>
    <property type="evidence" value="ECO:0007669"/>
    <property type="project" value="InterPro"/>
</dbReference>
<name>A0A1R2BWC9_9CILI</name>
<evidence type="ECO:0008006" key="3">
    <source>
        <dbReference type="Google" id="ProtNLM"/>
    </source>
</evidence>
<dbReference type="Gene3D" id="3.30.710.10">
    <property type="entry name" value="Potassium Channel Kv1.1, Chain A"/>
    <property type="match status" value="1"/>
</dbReference>
<proteinExistence type="predicted"/>
<keyword evidence="2" id="KW-1185">Reference proteome</keyword>
<organism evidence="1 2">
    <name type="scientific">Stentor coeruleus</name>
    <dbReference type="NCBI Taxonomy" id="5963"/>
    <lineage>
        <taxon>Eukaryota</taxon>
        <taxon>Sar</taxon>
        <taxon>Alveolata</taxon>
        <taxon>Ciliophora</taxon>
        <taxon>Postciliodesmatophora</taxon>
        <taxon>Heterotrichea</taxon>
        <taxon>Heterotrichida</taxon>
        <taxon>Stentoridae</taxon>
        <taxon>Stentor</taxon>
    </lineage>
</organism>
<evidence type="ECO:0000313" key="1">
    <source>
        <dbReference type="EMBL" id="OMJ81098.1"/>
    </source>
</evidence>
<sequence length="154" mass="17662">MHRPQISIISSEGRQVSVNGDFVKVLKIPITNGVLHMPNTHMPAIHKIIEFAQKHGYKAEFPVPEQPLKSHEMKKVIDNEWVANFFANINVGVVVEMINACEFIGFKNLSVMCQAYLATLFKSLNIEELKEIFHVDEEFDDVEAQEEYDRFVSN</sequence>
<dbReference type="InterPro" id="IPR011333">
    <property type="entry name" value="SKP1/BTB/POZ_sf"/>
</dbReference>
<dbReference type="Proteomes" id="UP000187209">
    <property type="component" value="Unassembled WGS sequence"/>
</dbReference>
<reference evidence="1 2" key="1">
    <citation type="submission" date="2016-11" db="EMBL/GenBank/DDBJ databases">
        <title>The macronuclear genome of Stentor coeruleus: a giant cell with tiny introns.</title>
        <authorList>
            <person name="Slabodnick M."/>
            <person name="Ruby J.G."/>
            <person name="Reiff S.B."/>
            <person name="Swart E.C."/>
            <person name="Gosai S."/>
            <person name="Prabakaran S."/>
            <person name="Witkowska E."/>
            <person name="Larue G.E."/>
            <person name="Fisher S."/>
            <person name="Freeman R.M."/>
            <person name="Gunawardena J."/>
            <person name="Chu W."/>
            <person name="Stover N.A."/>
            <person name="Gregory B.D."/>
            <person name="Nowacki M."/>
            <person name="Derisi J."/>
            <person name="Roy S.W."/>
            <person name="Marshall W.F."/>
            <person name="Sood P."/>
        </authorList>
    </citation>
    <scope>NUCLEOTIDE SEQUENCE [LARGE SCALE GENOMIC DNA]</scope>
    <source>
        <strain evidence="1">WM001</strain>
    </source>
</reference>
<gene>
    <name evidence="1" type="ORF">SteCoe_18510</name>
</gene>
<evidence type="ECO:0000313" key="2">
    <source>
        <dbReference type="Proteomes" id="UP000187209"/>
    </source>
</evidence>
<accession>A0A1R2BWC9</accession>
<dbReference type="InterPro" id="IPR036296">
    <property type="entry name" value="SKP1-like_dim_sf"/>
</dbReference>
<dbReference type="EMBL" id="MPUH01000394">
    <property type="protein sequence ID" value="OMJ81098.1"/>
    <property type="molecule type" value="Genomic_DNA"/>
</dbReference>
<comment type="caution">
    <text evidence="1">The sequence shown here is derived from an EMBL/GenBank/DDBJ whole genome shotgun (WGS) entry which is preliminary data.</text>
</comment>